<dbReference type="RefSeq" id="XP_013758512.1">
    <property type="nucleotide sequence ID" value="XM_013903058.1"/>
</dbReference>
<sequence>MSVIMGSKTGWVAVSLEALNRHRVLVAAVASEVVLAPLLRLRVVLATEDMADAGGKNAVEKPPRSARELMRKMWEEDGWAGLWRTVPVRIVGTMVRHAVRQLAYPMWRARLATDQSKLAWVMLFSCTLATERLAVHPIFTIADVYAVESRVATYRRYGQAGETMAAEDEAAADGSGLAARLARRVPVLGVARKVHASGGLAALYAGVGGYLALDVVNAVVLAMIDSYSLRMAVSTLTSLALASPMFAVGSRLRLDSSRPLELQRYSQASLAPSLDVLADVLDHKGMVYLYRGAWLTVAVRSVRVLIVRGITAAVAAVSP</sequence>
<evidence type="ECO:0000256" key="1">
    <source>
        <dbReference type="ARBA" id="ARBA00004141"/>
    </source>
</evidence>
<dbReference type="InterPro" id="IPR023395">
    <property type="entry name" value="MCP_dom_sf"/>
</dbReference>
<dbReference type="SUPFAM" id="SSF103506">
    <property type="entry name" value="Mitochondrial carrier"/>
    <property type="match status" value="1"/>
</dbReference>
<evidence type="ECO:0000256" key="3">
    <source>
        <dbReference type="ARBA" id="ARBA00023136"/>
    </source>
</evidence>
<dbReference type="InterPro" id="IPR018108">
    <property type="entry name" value="MCP_transmembrane"/>
</dbReference>
<keyword evidence="7" id="KW-1185">Reference proteome</keyword>
<dbReference type="Pfam" id="PF00153">
    <property type="entry name" value="Mito_carr"/>
    <property type="match status" value="1"/>
</dbReference>
<dbReference type="AlphaFoldDB" id="A0A0L0D7R0"/>
<comment type="subcellular location">
    <subcellularLocation>
        <location evidence="1">Membrane</location>
        <topology evidence="1">Multi-pass membrane protein</topology>
    </subcellularLocation>
</comment>
<comment type="similarity">
    <text evidence="5">Belongs to the mitochondrial carrier (TC 2.A.29) family.</text>
</comment>
<name>A0A0L0D7R0_THETB</name>
<dbReference type="GO" id="GO:0016020">
    <property type="term" value="C:membrane"/>
    <property type="evidence" value="ECO:0007669"/>
    <property type="project" value="UniProtKB-SubCell"/>
</dbReference>
<evidence type="ECO:0000256" key="4">
    <source>
        <dbReference type="PROSITE-ProRule" id="PRU00282"/>
    </source>
</evidence>
<reference evidence="6 7" key="1">
    <citation type="submission" date="2010-05" db="EMBL/GenBank/DDBJ databases">
        <title>The Genome Sequence of Thecamonas trahens ATCC 50062.</title>
        <authorList>
            <consortium name="The Broad Institute Genome Sequencing Platform"/>
            <person name="Russ C."/>
            <person name="Cuomo C."/>
            <person name="Shea T."/>
            <person name="Young S.K."/>
            <person name="Zeng Q."/>
            <person name="Koehrsen M."/>
            <person name="Haas B."/>
            <person name="Borodovsky M."/>
            <person name="Guigo R."/>
            <person name="Alvarado L."/>
            <person name="Berlin A."/>
            <person name="Bochicchio J."/>
            <person name="Borenstein D."/>
            <person name="Chapman S."/>
            <person name="Chen Z."/>
            <person name="Freedman E."/>
            <person name="Gellesch M."/>
            <person name="Goldberg J."/>
            <person name="Griggs A."/>
            <person name="Gujja S."/>
            <person name="Heilman E."/>
            <person name="Heiman D."/>
            <person name="Hepburn T."/>
            <person name="Howarth C."/>
            <person name="Jen D."/>
            <person name="Larson L."/>
            <person name="Mehta T."/>
            <person name="Park D."/>
            <person name="Pearson M."/>
            <person name="Roberts A."/>
            <person name="Saif S."/>
            <person name="Shenoy N."/>
            <person name="Sisk P."/>
            <person name="Stolte C."/>
            <person name="Sykes S."/>
            <person name="Thomson T."/>
            <person name="Walk T."/>
            <person name="White J."/>
            <person name="Yandava C."/>
            <person name="Burger G."/>
            <person name="Gray M.W."/>
            <person name="Holland P.W.H."/>
            <person name="King N."/>
            <person name="Lang F.B.F."/>
            <person name="Roger A.J."/>
            <person name="Ruiz-Trillo I."/>
            <person name="Lander E."/>
            <person name="Nusbaum C."/>
        </authorList>
    </citation>
    <scope>NUCLEOTIDE SEQUENCE [LARGE SCALE GENOMIC DNA]</scope>
    <source>
        <strain evidence="6 7">ATCC 50062</strain>
    </source>
</reference>
<keyword evidence="2 4" id="KW-0812">Transmembrane</keyword>
<organism evidence="6 7">
    <name type="scientific">Thecamonas trahens ATCC 50062</name>
    <dbReference type="NCBI Taxonomy" id="461836"/>
    <lineage>
        <taxon>Eukaryota</taxon>
        <taxon>Apusozoa</taxon>
        <taxon>Apusomonadida</taxon>
        <taxon>Apusomonadidae</taxon>
        <taxon>Thecamonas</taxon>
    </lineage>
</organism>
<keyword evidence="3 4" id="KW-0472">Membrane</keyword>
<protein>
    <submittedName>
        <fullName evidence="6">Uncharacterized protein</fullName>
    </submittedName>
</protein>
<feature type="repeat" description="Solcar" evidence="4">
    <location>
        <begin position="15"/>
        <end position="110"/>
    </location>
</feature>
<keyword evidence="5" id="KW-0813">Transport</keyword>
<evidence type="ECO:0000313" key="7">
    <source>
        <dbReference type="Proteomes" id="UP000054408"/>
    </source>
</evidence>
<dbReference type="Gene3D" id="1.50.40.10">
    <property type="entry name" value="Mitochondrial carrier domain"/>
    <property type="match status" value="1"/>
</dbReference>
<dbReference type="Proteomes" id="UP000054408">
    <property type="component" value="Unassembled WGS sequence"/>
</dbReference>
<dbReference type="EMBL" id="GL349451">
    <property type="protein sequence ID" value="KNC48394.1"/>
    <property type="molecule type" value="Genomic_DNA"/>
</dbReference>
<dbReference type="GeneID" id="25564363"/>
<accession>A0A0L0D7R0</accession>
<proteinExistence type="inferred from homology"/>
<dbReference type="PROSITE" id="PS50920">
    <property type="entry name" value="SOLCAR"/>
    <property type="match status" value="1"/>
</dbReference>
<evidence type="ECO:0000256" key="2">
    <source>
        <dbReference type="ARBA" id="ARBA00022692"/>
    </source>
</evidence>
<evidence type="ECO:0000313" key="6">
    <source>
        <dbReference type="EMBL" id="KNC48394.1"/>
    </source>
</evidence>
<evidence type="ECO:0000256" key="5">
    <source>
        <dbReference type="RuleBase" id="RU000488"/>
    </source>
</evidence>
<gene>
    <name evidence="6" type="ORF">AMSG_04844</name>
</gene>